<comment type="similarity">
    <text evidence="1">Belongs to the HicA mRNA interferase family.</text>
</comment>
<dbReference type="AlphaFoldDB" id="A0A2N6K908"/>
<evidence type="ECO:0000256" key="2">
    <source>
        <dbReference type="ARBA" id="ARBA00022649"/>
    </source>
</evidence>
<keyword evidence="9" id="KW-1185">Reference proteome</keyword>
<evidence type="ECO:0000256" key="3">
    <source>
        <dbReference type="ARBA" id="ARBA00022722"/>
    </source>
</evidence>
<proteinExistence type="inferred from homology"/>
<keyword evidence="4" id="KW-0255">Endonuclease</keyword>
<evidence type="ECO:0000256" key="7">
    <source>
        <dbReference type="ARBA" id="ARBA00023016"/>
    </source>
</evidence>
<keyword evidence="7" id="KW-0346">Stress response</keyword>
<dbReference type="RefSeq" id="WP_016866963.1">
    <property type="nucleotide sequence ID" value="NZ_CAWNVR010000250.1"/>
</dbReference>
<dbReference type="SUPFAM" id="SSF54786">
    <property type="entry name" value="YcfA/nrd intein domain"/>
    <property type="match status" value="1"/>
</dbReference>
<evidence type="ECO:0000256" key="6">
    <source>
        <dbReference type="ARBA" id="ARBA00022884"/>
    </source>
</evidence>
<reference evidence="8 9" key="1">
    <citation type="submission" date="2017-08" db="EMBL/GenBank/DDBJ databases">
        <title>Genomes of Fischerella (Mastigocladus) sp. strains.</title>
        <authorList>
            <person name="Miller S.R."/>
        </authorList>
    </citation>
    <scope>NUCLEOTIDE SEQUENCE [LARGE SCALE GENOMIC DNA]</scope>
    <source>
        <strain evidence="8 9">CCMEE 5323</strain>
    </source>
</reference>
<dbReference type="EMBL" id="NRQW01000018">
    <property type="protein sequence ID" value="PLZ94346.1"/>
    <property type="molecule type" value="Genomic_DNA"/>
</dbReference>
<dbReference type="Pfam" id="PF07927">
    <property type="entry name" value="HicA_toxin"/>
    <property type="match status" value="1"/>
</dbReference>
<dbReference type="Proteomes" id="UP000235036">
    <property type="component" value="Unassembled WGS sequence"/>
</dbReference>
<evidence type="ECO:0000256" key="1">
    <source>
        <dbReference type="ARBA" id="ARBA00006620"/>
    </source>
</evidence>
<dbReference type="Gene3D" id="3.30.920.30">
    <property type="entry name" value="Hypothetical protein"/>
    <property type="match status" value="1"/>
</dbReference>
<dbReference type="GO" id="GO:0004519">
    <property type="term" value="F:endonuclease activity"/>
    <property type="evidence" value="ECO:0007669"/>
    <property type="project" value="UniProtKB-KW"/>
</dbReference>
<dbReference type="InterPro" id="IPR038570">
    <property type="entry name" value="HicA_sf"/>
</dbReference>
<protein>
    <submittedName>
        <fullName evidence="8">Addiction module toxin, HicA family</fullName>
    </submittedName>
</protein>
<dbReference type="GO" id="GO:0003729">
    <property type="term" value="F:mRNA binding"/>
    <property type="evidence" value="ECO:0007669"/>
    <property type="project" value="InterPro"/>
</dbReference>
<sequence>MSSSFTPELKKILQEAGCYFERQGKGDHEIWYSPITDHRFVVDSSIKSRHTANAVLKQAGLPKVF</sequence>
<dbReference type="InterPro" id="IPR012933">
    <property type="entry name" value="HicA_mRNA_interferase"/>
</dbReference>
<keyword evidence="2" id="KW-1277">Toxin-antitoxin system</keyword>
<organism evidence="8 9">
    <name type="scientific">Fischerella muscicola CCMEE 5323</name>
    <dbReference type="NCBI Taxonomy" id="2019572"/>
    <lineage>
        <taxon>Bacteria</taxon>
        <taxon>Bacillati</taxon>
        <taxon>Cyanobacteriota</taxon>
        <taxon>Cyanophyceae</taxon>
        <taxon>Nostocales</taxon>
        <taxon>Hapalosiphonaceae</taxon>
        <taxon>Fischerella</taxon>
    </lineage>
</organism>
<name>A0A2N6K908_FISMU</name>
<keyword evidence="6" id="KW-0694">RNA-binding</keyword>
<comment type="caution">
    <text evidence="8">The sequence shown here is derived from an EMBL/GenBank/DDBJ whole genome shotgun (WGS) entry which is preliminary data.</text>
</comment>
<gene>
    <name evidence="8" type="ORF">CEN44_01060</name>
</gene>
<evidence type="ECO:0000256" key="5">
    <source>
        <dbReference type="ARBA" id="ARBA00022801"/>
    </source>
</evidence>
<keyword evidence="3" id="KW-0540">Nuclease</keyword>
<evidence type="ECO:0000256" key="4">
    <source>
        <dbReference type="ARBA" id="ARBA00022759"/>
    </source>
</evidence>
<keyword evidence="5" id="KW-0378">Hydrolase</keyword>
<accession>A0A2N6K908</accession>
<evidence type="ECO:0000313" key="8">
    <source>
        <dbReference type="EMBL" id="PLZ94346.1"/>
    </source>
</evidence>
<evidence type="ECO:0000313" key="9">
    <source>
        <dbReference type="Proteomes" id="UP000235036"/>
    </source>
</evidence>
<dbReference type="GO" id="GO:0016787">
    <property type="term" value="F:hydrolase activity"/>
    <property type="evidence" value="ECO:0007669"/>
    <property type="project" value="UniProtKB-KW"/>
</dbReference>